<dbReference type="Gene3D" id="3.30.450.180">
    <property type="match status" value="1"/>
</dbReference>
<protein>
    <recommendedName>
        <fullName evidence="1">MmyB-like transcription regulator ligand binding domain-containing protein</fullName>
    </recommendedName>
</protein>
<evidence type="ECO:0000259" key="1">
    <source>
        <dbReference type="Pfam" id="PF17765"/>
    </source>
</evidence>
<dbReference type="InterPro" id="IPR010982">
    <property type="entry name" value="Lambda_DNA-bd_dom_sf"/>
</dbReference>
<accession>A0A1S1LHZ9</accession>
<dbReference type="Proteomes" id="UP000180043">
    <property type="component" value="Unassembled WGS sequence"/>
</dbReference>
<evidence type="ECO:0000313" key="2">
    <source>
        <dbReference type="EMBL" id="OHU47419.1"/>
    </source>
</evidence>
<dbReference type="InterPro" id="IPR041413">
    <property type="entry name" value="MLTR_LBD"/>
</dbReference>
<dbReference type="Pfam" id="PF17765">
    <property type="entry name" value="MLTR_LBD"/>
    <property type="match status" value="1"/>
</dbReference>
<name>A0A1S1LHZ9_MYCCH</name>
<dbReference type="PANTHER" id="PTHR35010:SF2">
    <property type="entry name" value="BLL4672 PROTEIN"/>
    <property type="match status" value="1"/>
</dbReference>
<dbReference type="GO" id="GO:0003677">
    <property type="term" value="F:DNA binding"/>
    <property type="evidence" value="ECO:0007669"/>
    <property type="project" value="InterPro"/>
</dbReference>
<sequence length="243" mass="27204">MASNSLGEFVKAARDRAGYTQQSLADATLGQISIRWVQNIEKGTLPSERVLGILATTLHLSQWETEYLYLLARRAAPPANAPEPPAEMPLYLEAMSPNPAAYLDAAWKVEHTNNEFTRLFQGLRFTPNFVYWHYVGRRTLDIVENWETTSSWVVSQLRYSMAADPDNPAVTEIVDRLMPVDLFAQEWGKHIIPADPAELPWIVHDLDTGAVITLDMRLWRPAGRNTGTLILGAIRETSGSSNA</sequence>
<dbReference type="Pfam" id="PF13560">
    <property type="entry name" value="HTH_31"/>
    <property type="match status" value="1"/>
</dbReference>
<evidence type="ECO:0000313" key="3">
    <source>
        <dbReference type="Proteomes" id="UP000180043"/>
    </source>
</evidence>
<dbReference type="EMBL" id="MLIQ01000042">
    <property type="protein sequence ID" value="OHU47419.1"/>
    <property type="molecule type" value="Genomic_DNA"/>
</dbReference>
<dbReference type="RefSeq" id="WP_070948038.1">
    <property type="nucleotide sequence ID" value="NZ_MLIQ01000042.1"/>
</dbReference>
<dbReference type="InterPro" id="IPR001387">
    <property type="entry name" value="Cro/C1-type_HTH"/>
</dbReference>
<gene>
    <name evidence="2" type="ORF">BKG82_27830</name>
</gene>
<proteinExistence type="predicted"/>
<dbReference type="PANTHER" id="PTHR35010">
    <property type="entry name" value="BLL4672 PROTEIN-RELATED"/>
    <property type="match status" value="1"/>
</dbReference>
<comment type="caution">
    <text evidence="2">The sequence shown here is derived from an EMBL/GenBank/DDBJ whole genome shotgun (WGS) entry which is preliminary data.</text>
</comment>
<feature type="domain" description="MmyB-like transcription regulator ligand binding" evidence="1">
    <location>
        <begin position="90"/>
        <end position="231"/>
    </location>
</feature>
<dbReference type="CDD" id="cd00093">
    <property type="entry name" value="HTH_XRE"/>
    <property type="match status" value="1"/>
</dbReference>
<reference evidence="2 3" key="1">
    <citation type="submission" date="2016-10" db="EMBL/GenBank/DDBJ databases">
        <title>Evaluation of Human, Veterinary and Environmental Mycobacterium chelonae Isolates by Core Genome Phylogenomic Analysis, Targeted Gene Comparison, and Anti-microbial Susceptibility Patterns: A Tale of Mistaken Identities.</title>
        <authorList>
            <person name="Fogelson S.B."/>
            <person name="Camus A.C."/>
            <person name="Lorenz W."/>
            <person name="Vasireddy R."/>
            <person name="Vasireddy S."/>
            <person name="Smith T."/>
            <person name="Brown-Elliott B.A."/>
            <person name="Wallace R.J.Jr."/>
            <person name="Hasan N.A."/>
            <person name="Reischl U."/>
            <person name="Sanchez S."/>
        </authorList>
    </citation>
    <scope>NUCLEOTIDE SEQUENCE [LARGE SCALE GENOMIC DNA]</scope>
    <source>
        <strain evidence="2 3">15515</strain>
    </source>
</reference>
<dbReference type="SUPFAM" id="SSF47413">
    <property type="entry name" value="lambda repressor-like DNA-binding domains"/>
    <property type="match status" value="1"/>
</dbReference>
<dbReference type="Gene3D" id="1.10.260.40">
    <property type="entry name" value="lambda repressor-like DNA-binding domains"/>
    <property type="match status" value="1"/>
</dbReference>
<dbReference type="AlphaFoldDB" id="A0A1S1LHZ9"/>
<organism evidence="2 3">
    <name type="scientific">Mycobacteroides chelonae</name>
    <name type="common">Mycobacterium chelonae</name>
    <dbReference type="NCBI Taxonomy" id="1774"/>
    <lineage>
        <taxon>Bacteria</taxon>
        <taxon>Bacillati</taxon>
        <taxon>Actinomycetota</taxon>
        <taxon>Actinomycetes</taxon>
        <taxon>Mycobacteriales</taxon>
        <taxon>Mycobacteriaceae</taxon>
        <taxon>Mycobacteroides</taxon>
    </lineage>
</organism>